<accession>A0A8T0QHL3</accession>
<sequence length="75" mass="8611">MHCYLAEPGTSSRGTRQQSRVREFKQICACKHGFLILPVMWPLLECWRCFTGLFGMLYLLVLTEVYMCGSGTCEI</sequence>
<name>A0A8T0QHL3_PANVG</name>
<dbReference type="EMBL" id="CM029049">
    <property type="protein sequence ID" value="KAG2572041.1"/>
    <property type="molecule type" value="Genomic_DNA"/>
</dbReference>
<organism evidence="1 2">
    <name type="scientific">Panicum virgatum</name>
    <name type="common">Blackwell switchgrass</name>
    <dbReference type="NCBI Taxonomy" id="38727"/>
    <lineage>
        <taxon>Eukaryota</taxon>
        <taxon>Viridiplantae</taxon>
        <taxon>Streptophyta</taxon>
        <taxon>Embryophyta</taxon>
        <taxon>Tracheophyta</taxon>
        <taxon>Spermatophyta</taxon>
        <taxon>Magnoliopsida</taxon>
        <taxon>Liliopsida</taxon>
        <taxon>Poales</taxon>
        <taxon>Poaceae</taxon>
        <taxon>PACMAD clade</taxon>
        <taxon>Panicoideae</taxon>
        <taxon>Panicodae</taxon>
        <taxon>Paniceae</taxon>
        <taxon>Panicinae</taxon>
        <taxon>Panicum</taxon>
        <taxon>Panicum sect. Hiantes</taxon>
    </lineage>
</organism>
<protein>
    <submittedName>
        <fullName evidence="1">Uncharacterized protein</fullName>
    </submittedName>
</protein>
<keyword evidence="2" id="KW-1185">Reference proteome</keyword>
<dbReference type="EMBL" id="CM029049">
    <property type="protein sequence ID" value="KAG2572042.1"/>
    <property type="molecule type" value="Genomic_DNA"/>
</dbReference>
<dbReference type="EMBL" id="CM029049">
    <property type="protein sequence ID" value="KAG2572040.1"/>
    <property type="molecule type" value="Genomic_DNA"/>
</dbReference>
<dbReference type="Proteomes" id="UP000823388">
    <property type="component" value="Chromosome 7K"/>
</dbReference>
<evidence type="ECO:0000313" key="1">
    <source>
        <dbReference type="EMBL" id="KAG2572042.1"/>
    </source>
</evidence>
<proteinExistence type="predicted"/>
<evidence type="ECO:0000313" key="2">
    <source>
        <dbReference type="Proteomes" id="UP000823388"/>
    </source>
</evidence>
<dbReference type="AlphaFoldDB" id="A0A8T0QHL3"/>
<comment type="caution">
    <text evidence="1">The sequence shown here is derived from an EMBL/GenBank/DDBJ whole genome shotgun (WGS) entry which is preliminary data.</text>
</comment>
<gene>
    <name evidence="1" type="ORF">PVAP13_7KG146000</name>
</gene>
<reference evidence="1" key="1">
    <citation type="submission" date="2020-05" db="EMBL/GenBank/DDBJ databases">
        <title>WGS assembly of Panicum virgatum.</title>
        <authorList>
            <person name="Lovell J.T."/>
            <person name="Jenkins J."/>
            <person name="Shu S."/>
            <person name="Juenger T.E."/>
            <person name="Schmutz J."/>
        </authorList>
    </citation>
    <scope>NUCLEOTIDE SEQUENCE</scope>
    <source>
        <strain evidence="1">AP13</strain>
    </source>
</reference>